<dbReference type="Proteomes" id="UP000077202">
    <property type="component" value="Unassembled WGS sequence"/>
</dbReference>
<dbReference type="EMBL" id="LVLJ01003973">
    <property type="protein sequence ID" value="OAE18955.1"/>
    <property type="molecule type" value="Genomic_DNA"/>
</dbReference>
<organism evidence="1 2">
    <name type="scientific">Marchantia polymorpha subsp. ruderalis</name>
    <dbReference type="NCBI Taxonomy" id="1480154"/>
    <lineage>
        <taxon>Eukaryota</taxon>
        <taxon>Viridiplantae</taxon>
        <taxon>Streptophyta</taxon>
        <taxon>Embryophyta</taxon>
        <taxon>Marchantiophyta</taxon>
        <taxon>Marchantiopsida</taxon>
        <taxon>Marchantiidae</taxon>
        <taxon>Marchantiales</taxon>
        <taxon>Marchantiaceae</taxon>
        <taxon>Marchantia</taxon>
    </lineage>
</organism>
<gene>
    <name evidence="1" type="ORF">AXG93_1976s1620</name>
</gene>
<evidence type="ECO:0000313" key="1">
    <source>
        <dbReference type="EMBL" id="OAE18955.1"/>
    </source>
</evidence>
<sequence length="142" mass="16426">MRAFQGAFAPTLRYRARTSGSERKQNRPTLLAAKTRIGDMAPKKNDKVRKLVPLKVPYVELRPFRFELSKLRLDFLLWNWNCVSTSICKEIMDKNETKGKELQGNTMLWTIEHWEKAEGSLPTHRRNEFDVGGKSAEIVAYA</sequence>
<keyword evidence="2" id="KW-1185">Reference proteome</keyword>
<protein>
    <submittedName>
        <fullName evidence="1">Uncharacterized protein</fullName>
    </submittedName>
</protein>
<accession>A0A176VGC4</accession>
<reference evidence="1" key="1">
    <citation type="submission" date="2016-03" db="EMBL/GenBank/DDBJ databases">
        <title>Mechanisms controlling the formation of the plant cell surface in tip-growing cells are functionally conserved among land plants.</title>
        <authorList>
            <person name="Honkanen S."/>
            <person name="Jones V.A."/>
            <person name="Morieri G."/>
            <person name="Champion C."/>
            <person name="Hetherington A.J."/>
            <person name="Kelly S."/>
            <person name="Saint-Marcoux D."/>
            <person name="Proust H."/>
            <person name="Prescott H."/>
            <person name="Dolan L."/>
        </authorList>
    </citation>
    <scope>NUCLEOTIDE SEQUENCE [LARGE SCALE GENOMIC DNA]</scope>
    <source>
        <tissue evidence="1">Whole gametophyte</tissue>
    </source>
</reference>
<name>A0A176VGC4_MARPO</name>
<comment type="caution">
    <text evidence="1">The sequence shown here is derived from an EMBL/GenBank/DDBJ whole genome shotgun (WGS) entry which is preliminary data.</text>
</comment>
<dbReference type="AlphaFoldDB" id="A0A176VGC4"/>
<proteinExistence type="predicted"/>
<evidence type="ECO:0000313" key="2">
    <source>
        <dbReference type="Proteomes" id="UP000077202"/>
    </source>
</evidence>